<dbReference type="Proteomes" id="UP000281955">
    <property type="component" value="Unassembled WGS sequence"/>
</dbReference>
<dbReference type="Gene3D" id="2.120.10.30">
    <property type="entry name" value="TolB, C-terminal domain"/>
    <property type="match status" value="1"/>
</dbReference>
<dbReference type="Gene3D" id="2.60.120.260">
    <property type="entry name" value="Galactose-binding domain-like"/>
    <property type="match status" value="1"/>
</dbReference>
<accession>A0A420XTV1</accession>
<gene>
    <name evidence="2" type="ORF">CLV35_0702</name>
</gene>
<proteinExistence type="predicted"/>
<evidence type="ECO:0000313" key="2">
    <source>
        <dbReference type="EMBL" id="RKS80276.1"/>
    </source>
</evidence>
<name>A0A420XTV1_9ACTN</name>
<dbReference type="InterPro" id="IPR011042">
    <property type="entry name" value="6-blade_b-propeller_TolB-like"/>
</dbReference>
<reference evidence="2 3" key="1">
    <citation type="submission" date="2018-10" db="EMBL/GenBank/DDBJ databases">
        <title>Genomic Encyclopedia of Archaeal and Bacterial Type Strains, Phase II (KMG-II): from individual species to whole genera.</title>
        <authorList>
            <person name="Goeker M."/>
        </authorList>
    </citation>
    <scope>NUCLEOTIDE SEQUENCE [LARGE SCALE GENOMIC DNA]</scope>
    <source>
        <strain evidence="2 3">RP-AC37</strain>
    </source>
</reference>
<dbReference type="AlphaFoldDB" id="A0A420XTV1"/>
<dbReference type="InParanoid" id="A0A420XTV1"/>
<sequence>MRRTIVPVLSAALLGLTAPPASADTGGTPTATPAPEAVYVVARSWPGYYDTNVQEVWAVSPDGARRELVGAVRGTVAAVGPTGDRVAAWDATDDTTARTLFVSGLDGRSRRAVARFGADSFGGEVSWSADGTTLLVSEGDKLWLAHVDGEPPVEVAHSEGLSGAAFDPHDSGAYVASTGRQVVHARLGEVPVPVPGTESEGSTAARLSPDGSRLAFSRFRWTDATHKTAVNDVVVQALDGSQQTVLSSTELPAGTTWSADGTSLYGLRGVNPPGQSFGPADVFRSPLDGSVAVDVTETPDLDEVALMGVGTRSAWAAAPTVNSIELAASALTLSFTPATGTTVRVYTSPSLVPAAPGTLVADAATSPLAVPVEPDEAVTLTLVSIDASGTEVGRAVAHAEAVRPAVVTLPPTTSTATADLAFPVSFFPPDERLITSYDAEYAVRSPSGALSAWTTYQQTGSFAPARPGTTYVLRARVHDRFGNAGGWVVGPAASVPFDDTAGRYSAGWRLQHVKSRFLGTLHTTSRPGFSVVFRGTGSQLRLVGDRGPTALRFRVYVDGRAVAVVDPRAARAAVRKVLWSTHGLRRGRHVVKVVALKTPHGRTLALDGFVAAP</sequence>
<feature type="chain" id="PRO_5019449255" evidence="1">
    <location>
        <begin position="24"/>
        <end position="613"/>
    </location>
</feature>
<dbReference type="RefSeq" id="WP_121191985.1">
    <property type="nucleotide sequence ID" value="NZ_RBWV01000009.1"/>
</dbReference>
<evidence type="ECO:0000313" key="3">
    <source>
        <dbReference type="Proteomes" id="UP000281955"/>
    </source>
</evidence>
<dbReference type="InterPro" id="IPR011659">
    <property type="entry name" value="WD40"/>
</dbReference>
<dbReference type="EMBL" id="RBWV01000009">
    <property type="protein sequence ID" value="RKS80276.1"/>
    <property type="molecule type" value="Genomic_DNA"/>
</dbReference>
<comment type="caution">
    <text evidence="2">The sequence shown here is derived from an EMBL/GenBank/DDBJ whole genome shotgun (WGS) entry which is preliminary data.</text>
</comment>
<keyword evidence="1" id="KW-0732">Signal</keyword>
<organism evidence="2 3">
    <name type="scientific">Motilibacter peucedani</name>
    <dbReference type="NCBI Taxonomy" id="598650"/>
    <lineage>
        <taxon>Bacteria</taxon>
        <taxon>Bacillati</taxon>
        <taxon>Actinomycetota</taxon>
        <taxon>Actinomycetes</taxon>
        <taxon>Motilibacterales</taxon>
        <taxon>Motilibacteraceae</taxon>
        <taxon>Motilibacter</taxon>
    </lineage>
</organism>
<dbReference type="OrthoDB" id="262125at2"/>
<dbReference type="Pfam" id="PF07676">
    <property type="entry name" value="PD40"/>
    <property type="match status" value="1"/>
</dbReference>
<evidence type="ECO:0000256" key="1">
    <source>
        <dbReference type="SAM" id="SignalP"/>
    </source>
</evidence>
<dbReference type="SUPFAM" id="SSF82171">
    <property type="entry name" value="DPP6 N-terminal domain-like"/>
    <property type="match status" value="1"/>
</dbReference>
<protein>
    <submittedName>
        <fullName evidence="2">WD40 repeat protein</fullName>
    </submittedName>
</protein>
<keyword evidence="3" id="KW-1185">Reference proteome</keyword>
<feature type="signal peptide" evidence="1">
    <location>
        <begin position="1"/>
        <end position="23"/>
    </location>
</feature>